<evidence type="ECO:0000313" key="9">
    <source>
        <dbReference type="Proteomes" id="UP000727907"/>
    </source>
</evidence>
<evidence type="ECO:0000256" key="5">
    <source>
        <dbReference type="ARBA" id="ARBA00022833"/>
    </source>
</evidence>
<dbReference type="Pfam" id="PF01546">
    <property type="entry name" value="Peptidase_M20"/>
    <property type="match status" value="1"/>
</dbReference>
<dbReference type="PANTHER" id="PTHR43808:SF25">
    <property type="entry name" value="PEPTIDASE M20 DIMERISATION DOMAIN-CONTAINING PROTEIN"/>
    <property type="match status" value="1"/>
</dbReference>
<name>A0ABS6IGX3_9HYPH</name>
<comment type="similarity">
    <text evidence="3">Belongs to the peptidase M20A family.</text>
</comment>
<protein>
    <submittedName>
        <fullName evidence="8">ArgE/DapE family deacylase</fullName>
    </submittedName>
</protein>
<evidence type="ECO:0000259" key="7">
    <source>
        <dbReference type="Pfam" id="PF07687"/>
    </source>
</evidence>
<evidence type="ECO:0000256" key="3">
    <source>
        <dbReference type="ARBA" id="ARBA00006247"/>
    </source>
</evidence>
<evidence type="ECO:0000256" key="6">
    <source>
        <dbReference type="ARBA" id="ARBA00023285"/>
    </source>
</evidence>
<organism evidence="8 9">
    <name type="scientific">Reyranella humidisoli</name>
    <dbReference type="NCBI Taxonomy" id="2849149"/>
    <lineage>
        <taxon>Bacteria</taxon>
        <taxon>Pseudomonadati</taxon>
        <taxon>Pseudomonadota</taxon>
        <taxon>Alphaproteobacteria</taxon>
        <taxon>Hyphomicrobiales</taxon>
        <taxon>Reyranellaceae</taxon>
        <taxon>Reyranella</taxon>
    </lineage>
</organism>
<evidence type="ECO:0000256" key="4">
    <source>
        <dbReference type="ARBA" id="ARBA00022801"/>
    </source>
</evidence>
<proteinExistence type="inferred from homology"/>
<sequence length="426" mass="47783">MLESSLKTKIMDEVDRRFDDQTNVLADLVRIPSTRFQEAPAQDMMARLFKEDGLGIDRWQVKIDDLKHLPGYSPHSLDYDDAWNVVGAWRPSNPKGRSLILNGHIDVVPEGPHEMWTRNPYDAYVKDGWMYGRGSGDMKAGLILNVFALRALRALGYMPAADVYQQSVVEEECTGNGALACLQRGYRAEAALIPEPSGCTLTVSQVGVMWFQVKVTGHPVHVYKADAGSNAIESAYRLIQQLRELEKKWNALKVHDKHYCDHHHPVNFNVGKIAGGDWASSVPSWCTFDMRVGVLPTQTLKECRQEVEDTIRQAAANDPFLGNNLPTVSWEGFQAEPYVLKNHEHVRDILADAHKTVFGAELDDRRTTGTTDARFFGLYAGLPALVYGPQSDDVHGFDERVNIESIRKITQSTALFIAEWCGLEKV</sequence>
<dbReference type="NCBIfam" id="TIGR01910">
    <property type="entry name" value="DapE-ArgE"/>
    <property type="match status" value="1"/>
</dbReference>
<dbReference type="Pfam" id="PF07687">
    <property type="entry name" value="M20_dimer"/>
    <property type="match status" value="1"/>
</dbReference>
<dbReference type="InterPro" id="IPR050072">
    <property type="entry name" value="Peptidase_M20A"/>
</dbReference>
<dbReference type="InterPro" id="IPR010182">
    <property type="entry name" value="ArgE/DapE"/>
</dbReference>
<dbReference type="NCBIfam" id="NF005306">
    <property type="entry name" value="PRK06837.1"/>
    <property type="match status" value="1"/>
</dbReference>
<dbReference type="RefSeq" id="WP_216957376.1">
    <property type="nucleotide sequence ID" value="NZ_JAHOPB010000001.1"/>
</dbReference>
<dbReference type="PANTHER" id="PTHR43808">
    <property type="entry name" value="ACETYLORNITHINE DEACETYLASE"/>
    <property type="match status" value="1"/>
</dbReference>
<feature type="domain" description="Peptidase M20 dimerisation" evidence="7">
    <location>
        <begin position="204"/>
        <end position="318"/>
    </location>
</feature>
<dbReference type="InterPro" id="IPR011650">
    <property type="entry name" value="Peptidase_M20_dimer"/>
</dbReference>
<keyword evidence="9" id="KW-1185">Reference proteome</keyword>
<evidence type="ECO:0000313" key="8">
    <source>
        <dbReference type="EMBL" id="MBU8873109.1"/>
    </source>
</evidence>
<reference evidence="8 9" key="1">
    <citation type="submission" date="2021-06" db="EMBL/GenBank/DDBJ databases">
        <authorList>
            <person name="Lee D.H."/>
        </authorList>
    </citation>
    <scope>NUCLEOTIDE SEQUENCE [LARGE SCALE GENOMIC DNA]</scope>
    <source>
        <strain evidence="8 9">MMS21-HV4-11</strain>
    </source>
</reference>
<gene>
    <name evidence="8" type="ORF">KQ910_05010</name>
</gene>
<comment type="cofactor">
    <cofactor evidence="2">
        <name>Zn(2+)</name>
        <dbReference type="ChEBI" id="CHEBI:29105"/>
    </cofactor>
</comment>
<comment type="caution">
    <text evidence="8">The sequence shown here is derived from an EMBL/GenBank/DDBJ whole genome shotgun (WGS) entry which is preliminary data.</text>
</comment>
<dbReference type="CDD" id="cd03895">
    <property type="entry name" value="M20_ArgE_DapE-like"/>
    <property type="match status" value="1"/>
</dbReference>
<evidence type="ECO:0000256" key="1">
    <source>
        <dbReference type="ARBA" id="ARBA00001941"/>
    </source>
</evidence>
<keyword evidence="6" id="KW-0170">Cobalt</keyword>
<dbReference type="InterPro" id="IPR033687">
    <property type="entry name" value="YodQ-like"/>
</dbReference>
<accession>A0ABS6IGX3</accession>
<keyword evidence="4" id="KW-0378">Hydrolase</keyword>
<keyword evidence="5" id="KW-0862">Zinc</keyword>
<dbReference type="Proteomes" id="UP000727907">
    <property type="component" value="Unassembled WGS sequence"/>
</dbReference>
<dbReference type="InterPro" id="IPR002933">
    <property type="entry name" value="Peptidase_M20"/>
</dbReference>
<comment type="cofactor">
    <cofactor evidence="1">
        <name>Co(2+)</name>
        <dbReference type="ChEBI" id="CHEBI:48828"/>
    </cofactor>
</comment>
<evidence type="ECO:0000256" key="2">
    <source>
        <dbReference type="ARBA" id="ARBA00001947"/>
    </source>
</evidence>
<dbReference type="EMBL" id="JAHOPB010000001">
    <property type="protein sequence ID" value="MBU8873109.1"/>
    <property type="molecule type" value="Genomic_DNA"/>
</dbReference>